<dbReference type="Proteomes" id="UP000018144">
    <property type="component" value="Unassembled WGS sequence"/>
</dbReference>
<keyword evidence="9" id="KW-0539">Nucleus</keyword>
<evidence type="ECO:0000256" key="9">
    <source>
        <dbReference type="ARBA" id="ARBA00023242"/>
    </source>
</evidence>
<protein>
    <recommendedName>
        <fullName evidence="3">non-specific serine/threonine protein kinase</fullName>
        <ecNumber evidence="3">2.7.11.1</ecNumber>
    </recommendedName>
</protein>
<dbReference type="InterPro" id="IPR013896">
    <property type="entry name" value="SNF1_UBA"/>
</dbReference>
<dbReference type="GO" id="GO:0005737">
    <property type="term" value="C:cytoplasm"/>
    <property type="evidence" value="ECO:0007669"/>
    <property type="project" value="TreeGrafter"/>
</dbReference>
<dbReference type="EMBL" id="HF935253">
    <property type="protein sequence ID" value="CCX05398.1"/>
    <property type="molecule type" value="Genomic_DNA"/>
</dbReference>
<dbReference type="STRING" id="1076935.U4KV91"/>
<evidence type="ECO:0000313" key="17">
    <source>
        <dbReference type="Proteomes" id="UP000018144"/>
    </source>
</evidence>
<dbReference type="Gene3D" id="3.30.200.20">
    <property type="entry name" value="Phosphorylase Kinase, domain 1"/>
    <property type="match status" value="1"/>
</dbReference>
<keyword evidence="7 16" id="KW-0418">Kinase</keyword>
<dbReference type="Gene3D" id="1.10.8.10">
    <property type="entry name" value="DNA helicase RuvA subunit, C-terminal domain"/>
    <property type="match status" value="1"/>
</dbReference>
<dbReference type="AlphaFoldDB" id="U4KV91"/>
<name>U4KV91_PYROM</name>
<evidence type="ECO:0000256" key="14">
    <source>
        <dbReference type="SAM" id="MobiDB-lite"/>
    </source>
</evidence>
<reference evidence="16 17" key="1">
    <citation type="journal article" date="2013" name="PLoS Genet.">
        <title>The genome and development-dependent transcriptomes of Pyronema confluens: a window into fungal evolution.</title>
        <authorList>
            <person name="Traeger S."/>
            <person name="Altegoer F."/>
            <person name="Freitag M."/>
            <person name="Gabaldon T."/>
            <person name="Kempken F."/>
            <person name="Kumar A."/>
            <person name="Marcet-Houben M."/>
            <person name="Poggeler S."/>
            <person name="Stajich J.E."/>
            <person name="Nowrousian M."/>
        </authorList>
    </citation>
    <scope>NUCLEOTIDE SEQUENCE [LARGE SCALE GENOMIC DNA]</scope>
    <source>
        <strain evidence="17">CBS 100304</strain>
        <tissue evidence="16">Vegetative mycelium</tissue>
    </source>
</reference>
<keyword evidence="4" id="KW-0723">Serine/threonine-protein kinase</keyword>
<keyword evidence="17" id="KW-1185">Reference proteome</keyword>
<feature type="domain" description="Protein kinase" evidence="15">
    <location>
        <begin position="69"/>
        <end position="320"/>
    </location>
</feature>
<evidence type="ECO:0000256" key="1">
    <source>
        <dbReference type="ARBA" id="ARBA00004123"/>
    </source>
</evidence>
<dbReference type="PANTHER" id="PTHR24346">
    <property type="entry name" value="MAP/MICROTUBULE AFFINITY-REGULATING KINASE"/>
    <property type="match status" value="1"/>
</dbReference>
<dbReference type="PROSITE" id="PS50011">
    <property type="entry name" value="PROTEIN_KINASE_DOM"/>
    <property type="match status" value="1"/>
</dbReference>
<dbReference type="CDD" id="cd14334">
    <property type="entry name" value="UBA_SNF1_fungi"/>
    <property type="match status" value="1"/>
</dbReference>
<feature type="region of interest" description="Disordered" evidence="14">
    <location>
        <begin position="419"/>
        <end position="481"/>
    </location>
</feature>
<dbReference type="SMART" id="SM00220">
    <property type="entry name" value="S_TKc"/>
    <property type="match status" value="1"/>
</dbReference>
<dbReference type="InterPro" id="IPR032270">
    <property type="entry name" value="AMPK_C"/>
</dbReference>
<keyword evidence="5" id="KW-0808">Transferase</keyword>
<keyword evidence="6 13" id="KW-0547">Nucleotide-binding</keyword>
<keyword evidence="8 13" id="KW-0067">ATP-binding</keyword>
<dbReference type="Pfam" id="PF16579">
    <property type="entry name" value="AdenylateSensor"/>
    <property type="match status" value="2"/>
</dbReference>
<comment type="catalytic activity">
    <reaction evidence="11">
        <text>L-threonyl-[protein] + ATP = O-phospho-L-threonyl-[protein] + ADP + H(+)</text>
        <dbReference type="Rhea" id="RHEA:46608"/>
        <dbReference type="Rhea" id="RHEA-COMP:11060"/>
        <dbReference type="Rhea" id="RHEA-COMP:11605"/>
        <dbReference type="ChEBI" id="CHEBI:15378"/>
        <dbReference type="ChEBI" id="CHEBI:30013"/>
        <dbReference type="ChEBI" id="CHEBI:30616"/>
        <dbReference type="ChEBI" id="CHEBI:61977"/>
        <dbReference type="ChEBI" id="CHEBI:456216"/>
        <dbReference type="EC" id="2.7.11.1"/>
    </reaction>
</comment>
<evidence type="ECO:0000256" key="12">
    <source>
        <dbReference type="ARBA" id="ARBA00048679"/>
    </source>
</evidence>
<evidence type="ECO:0000256" key="7">
    <source>
        <dbReference type="ARBA" id="ARBA00022777"/>
    </source>
</evidence>
<dbReference type="Gene3D" id="1.10.510.10">
    <property type="entry name" value="Transferase(Phosphotransferase) domain 1"/>
    <property type="match status" value="1"/>
</dbReference>
<feature type="compositionally biased region" description="Basic and acidic residues" evidence="14">
    <location>
        <begin position="574"/>
        <end position="588"/>
    </location>
</feature>
<dbReference type="InterPro" id="IPR011009">
    <property type="entry name" value="Kinase-like_dom_sf"/>
</dbReference>
<dbReference type="SUPFAM" id="SSF56112">
    <property type="entry name" value="Protein kinase-like (PK-like)"/>
    <property type="match status" value="1"/>
</dbReference>
<dbReference type="GO" id="GO:0106310">
    <property type="term" value="F:protein serine kinase activity"/>
    <property type="evidence" value="ECO:0007669"/>
    <property type="project" value="RHEA"/>
</dbReference>
<evidence type="ECO:0000256" key="5">
    <source>
        <dbReference type="ARBA" id="ARBA00022679"/>
    </source>
</evidence>
<dbReference type="CDD" id="cd12122">
    <property type="entry name" value="AMPKA_C"/>
    <property type="match status" value="1"/>
</dbReference>
<dbReference type="GO" id="GO:0005634">
    <property type="term" value="C:nucleus"/>
    <property type="evidence" value="ECO:0007669"/>
    <property type="project" value="UniProtKB-SubCell"/>
</dbReference>
<sequence>MSRPPHTGSSGAYNDDDLIIPPFRPRPTSAHGESAYGTSPSSPAPAPQRTATKQPARLDHKPENRLGHYQIIKTVGEGSFGKVKLAIHEETGQKVALKMISRRNLTSKDMAGRVEREIAYLQLLRHPHIIKLFTVITTPQEIIMVIEYAGGELFEFLVTNGKMPEDSARRFFQQIICAVEYCHRHKIVHRDLKPENLLLDSNLNVKIADFGLSNIMTDGNFLKTSCGSPNYAAPEVIGGKLYAGPEVDVWSCGVILFVLLCGKLPFDDDYIPNLFKKISQGKYSMPAYLTPEAKDLISKMLIVNPLQRITIQEIRKHPWFKKNLPEYLHPPKEEFFDTGVDITKLPQLEDLERGPAMTLKGPLHDNVVSKLGVTMGYPKDDIQDALTKNEPSAIKDAYMIVRENTMMIPRLSVNTKNDGFTAQSPPAWDSPAFPPSPRVSQSPMSAPHWGNNHNQSRTGSPLMKPNTPTGLGISTAPEPERTSSIGILPSSMPAYHAALMSGAALPPHQPSHSGMGPGSSNFTPVLTNPPATAAKRPKPTKWQFGIRSRNAPLEAVSCIYRALKRLGAEWVDHTVPEPREPRQRHSSGDGEDGEEDEKHDEDEETEGDNKKPKDPWIIQARWRKIAKIPTTDHPRSQEPGPAVREVCTFVHLTIQLYQLEHDNYLVDFKCAGYEPEKKPTKKKRVGFEEVLGGDSDGKLGREGQKEDYKEVNSPFPFLDAAGALIVALAEAGD</sequence>
<comment type="subcellular location">
    <subcellularLocation>
        <location evidence="1">Nucleus</location>
    </subcellularLocation>
</comment>
<dbReference type="Gene3D" id="3.30.310.80">
    <property type="entry name" value="Kinase associated domain 1, KA1"/>
    <property type="match status" value="1"/>
</dbReference>
<comment type="catalytic activity">
    <reaction evidence="12">
        <text>L-seryl-[protein] + ATP = O-phospho-L-seryl-[protein] + ADP + H(+)</text>
        <dbReference type="Rhea" id="RHEA:17989"/>
        <dbReference type="Rhea" id="RHEA-COMP:9863"/>
        <dbReference type="Rhea" id="RHEA-COMP:11604"/>
        <dbReference type="ChEBI" id="CHEBI:15378"/>
        <dbReference type="ChEBI" id="CHEBI:29999"/>
        <dbReference type="ChEBI" id="CHEBI:30616"/>
        <dbReference type="ChEBI" id="CHEBI:83421"/>
        <dbReference type="ChEBI" id="CHEBI:456216"/>
        <dbReference type="EC" id="2.7.11.1"/>
    </reaction>
</comment>
<evidence type="ECO:0000256" key="2">
    <source>
        <dbReference type="ARBA" id="ARBA00006234"/>
    </source>
</evidence>
<dbReference type="InterPro" id="IPR017441">
    <property type="entry name" value="Protein_kinase_ATP_BS"/>
</dbReference>
<dbReference type="Pfam" id="PF08587">
    <property type="entry name" value="UBA_2"/>
    <property type="match status" value="1"/>
</dbReference>
<feature type="compositionally biased region" description="Basic and acidic residues" evidence="14">
    <location>
        <begin position="56"/>
        <end position="65"/>
    </location>
</feature>
<evidence type="ECO:0000256" key="3">
    <source>
        <dbReference type="ARBA" id="ARBA00012513"/>
    </source>
</evidence>
<dbReference type="InterPro" id="IPR000719">
    <property type="entry name" value="Prot_kinase_dom"/>
</dbReference>
<dbReference type="EC" id="2.7.11.1" evidence="3"/>
<evidence type="ECO:0000256" key="10">
    <source>
        <dbReference type="ARBA" id="ARBA00023277"/>
    </source>
</evidence>
<dbReference type="InterPro" id="IPR008271">
    <property type="entry name" value="Ser/Thr_kinase_AS"/>
</dbReference>
<feature type="region of interest" description="Disordered" evidence="14">
    <location>
        <begin position="1"/>
        <end position="65"/>
    </location>
</feature>
<feature type="compositionally biased region" description="Acidic residues" evidence="14">
    <location>
        <begin position="589"/>
        <end position="606"/>
    </location>
</feature>
<dbReference type="eggNOG" id="KOG0583">
    <property type="taxonomic scope" value="Eukaryota"/>
</dbReference>
<organism evidence="16 17">
    <name type="scientific">Pyronema omphalodes (strain CBS 100304)</name>
    <name type="common">Pyronema confluens</name>
    <dbReference type="NCBI Taxonomy" id="1076935"/>
    <lineage>
        <taxon>Eukaryota</taxon>
        <taxon>Fungi</taxon>
        <taxon>Dikarya</taxon>
        <taxon>Ascomycota</taxon>
        <taxon>Pezizomycotina</taxon>
        <taxon>Pezizomycetes</taxon>
        <taxon>Pezizales</taxon>
        <taxon>Pyronemataceae</taxon>
        <taxon>Pyronema</taxon>
    </lineage>
</organism>
<dbReference type="PROSITE" id="PS00108">
    <property type="entry name" value="PROTEIN_KINASE_ST"/>
    <property type="match status" value="1"/>
</dbReference>
<dbReference type="OrthoDB" id="193931at2759"/>
<dbReference type="SUPFAM" id="SSF103243">
    <property type="entry name" value="KA1-like"/>
    <property type="match status" value="1"/>
</dbReference>
<dbReference type="FunFam" id="1.10.8.10:FF:000069">
    <property type="entry name" value="Non-specific serine/threonine protein kinase"/>
    <property type="match status" value="1"/>
</dbReference>
<comment type="similarity">
    <text evidence="2">Belongs to the protein kinase superfamily. CAMK Ser/Thr protein kinase family. SNF1 subfamily.</text>
</comment>
<evidence type="ECO:0000313" key="16">
    <source>
        <dbReference type="EMBL" id="CCX05398.1"/>
    </source>
</evidence>
<keyword evidence="10" id="KW-0119">Carbohydrate metabolism</keyword>
<dbReference type="CDD" id="cd14079">
    <property type="entry name" value="STKc_AMPK_alpha"/>
    <property type="match status" value="1"/>
</dbReference>
<accession>U4KV91</accession>
<evidence type="ECO:0000256" key="4">
    <source>
        <dbReference type="ARBA" id="ARBA00022527"/>
    </source>
</evidence>
<feature type="region of interest" description="Disordered" evidence="14">
    <location>
        <begin position="503"/>
        <end position="543"/>
    </location>
</feature>
<evidence type="ECO:0000256" key="8">
    <source>
        <dbReference type="ARBA" id="ARBA00022840"/>
    </source>
</evidence>
<dbReference type="GO" id="GO:0004674">
    <property type="term" value="F:protein serine/threonine kinase activity"/>
    <property type="evidence" value="ECO:0007669"/>
    <property type="project" value="UniProtKB-KW"/>
</dbReference>
<feature type="binding site" evidence="13">
    <location>
        <position position="98"/>
    </location>
    <ligand>
        <name>ATP</name>
        <dbReference type="ChEBI" id="CHEBI:30616"/>
    </ligand>
</feature>
<evidence type="ECO:0000256" key="11">
    <source>
        <dbReference type="ARBA" id="ARBA00047899"/>
    </source>
</evidence>
<dbReference type="PANTHER" id="PTHR24346:SF110">
    <property type="entry name" value="NON-SPECIFIC SERINE_THREONINE PROTEIN KINASE"/>
    <property type="match status" value="1"/>
</dbReference>
<gene>
    <name evidence="16" type="ORF">PCON_04985</name>
</gene>
<evidence type="ECO:0000256" key="6">
    <source>
        <dbReference type="ARBA" id="ARBA00022741"/>
    </source>
</evidence>
<dbReference type="InterPro" id="IPR028375">
    <property type="entry name" value="KA1/Ssp2_C"/>
</dbReference>
<dbReference type="OMA" id="SKTKWHF"/>
<dbReference type="FunFam" id="3.30.200.20:FF:000236">
    <property type="entry name" value="Non-specific serine/threonine protein kinase"/>
    <property type="match status" value="1"/>
</dbReference>
<dbReference type="PROSITE" id="PS00107">
    <property type="entry name" value="PROTEIN_KINASE_ATP"/>
    <property type="match status" value="1"/>
</dbReference>
<feature type="region of interest" description="Disordered" evidence="14">
    <location>
        <begin position="574"/>
        <end position="616"/>
    </location>
</feature>
<dbReference type="GO" id="GO:0005524">
    <property type="term" value="F:ATP binding"/>
    <property type="evidence" value="ECO:0007669"/>
    <property type="project" value="UniProtKB-UniRule"/>
</dbReference>
<dbReference type="Pfam" id="PF00069">
    <property type="entry name" value="Pkinase"/>
    <property type="match status" value="1"/>
</dbReference>
<dbReference type="GO" id="GO:0035556">
    <property type="term" value="P:intracellular signal transduction"/>
    <property type="evidence" value="ECO:0007669"/>
    <property type="project" value="TreeGrafter"/>
</dbReference>
<proteinExistence type="inferred from homology"/>
<evidence type="ECO:0000256" key="13">
    <source>
        <dbReference type="PROSITE-ProRule" id="PRU10141"/>
    </source>
</evidence>
<dbReference type="FunFam" id="1.10.510.10:FF:000544">
    <property type="entry name" value="Non-specific serine/threonine protein kinase"/>
    <property type="match status" value="1"/>
</dbReference>
<evidence type="ECO:0000259" key="15">
    <source>
        <dbReference type="PROSITE" id="PS50011"/>
    </source>
</evidence>